<evidence type="ECO:0000313" key="10">
    <source>
        <dbReference type="Proteomes" id="UP001147733"/>
    </source>
</evidence>
<dbReference type="RefSeq" id="XP_056501667.1">
    <property type="nucleotide sequence ID" value="XM_056642255.1"/>
</dbReference>
<evidence type="ECO:0000256" key="3">
    <source>
        <dbReference type="ARBA" id="ARBA00022989"/>
    </source>
</evidence>
<evidence type="ECO:0000256" key="4">
    <source>
        <dbReference type="ARBA" id="ARBA00023136"/>
    </source>
</evidence>
<dbReference type="Proteomes" id="UP001147733">
    <property type="component" value="Unassembled WGS sequence"/>
</dbReference>
<feature type="transmembrane region" description="Helical" evidence="7">
    <location>
        <begin position="50"/>
        <end position="73"/>
    </location>
</feature>
<keyword evidence="10" id="KW-1185">Reference proteome</keyword>
<reference evidence="9" key="1">
    <citation type="submission" date="2022-11" db="EMBL/GenBank/DDBJ databases">
        <authorList>
            <person name="Petersen C."/>
        </authorList>
    </citation>
    <scope>NUCLEOTIDE SEQUENCE</scope>
    <source>
        <strain evidence="9">IBT 23319</strain>
    </source>
</reference>
<name>A0A9W9P2H9_PENCI</name>
<evidence type="ECO:0000256" key="2">
    <source>
        <dbReference type="ARBA" id="ARBA00022692"/>
    </source>
</evidence>
<evidence type="ECO:0000259" key="8">
    <source>
        <dbReference type="Pfam" id="PF20684"/>
    </source>
</evidence>
<feature type="compositionally biased region" description="Basic and acidic residues" evidence="6">
    <location>
        <begin position="345"/>
        <end position="356"/>
    </location>
</feature>
<keyword evidence="4 7" id="KW-0472">Membrane</keyword>
<evidence type="ECO:0000256" key="5">
    <source>
        <dbReference type="ARBA" id="ARBA00038359"/>
    </source>
</evidence>
<dbReference type="PANTHER" id="PTHR33048">
    <property type="entry name" value="PTH11-LIKE INTEGRAL MEMBRANE PROTEIN (AFU_ORTHOLOGUE AFUA_5G11245)"/>
    <property type="match status" value="1"/>
</dbReference>
<accession>A0A9W9P2H9</accession>
<sequence>MSLHEKYPAYGGRGPTDLRLGISLAVIATIFMAMRVYVRLRVNKFGTTALIWSLIAWLFTAITQIFGILSVLHGLGNHITIITKVGELHHFLLYTWVTVFFFNLAIPTGKVAVAAFLIEMNGQGNPKIRKSLIAVAVLNIVLNIPQVMMVWFQCTPVTALWDPARQDQCNHKKSVYYTYFVGAIAALSDFYLAVIPIQMLVPLKIDRKLKWGLSFLMGCGIFAGVAAIVRTWAAKFILDVDSSYGVGTLFLWGEVEEWVVLITMSIPPVWPLFRPFTSRFIKSHVSRTPGPSYHYNYKHPGYSSTAVASPMSPNFPPPMVTTTISISSAKDGATTVVPSETGSRISDERTPHNILDKNDTAGTWVELGKIPDKYRRTQSPQSPV</sequence>
<feature type="region of interest" description="Disordered" evidence="6">
    <location>
        <begin position="331"/>
        <end position="356"/>
    </location>
</feature>
<dbReference type="EMBL" id="JAPQKT010000003">
    <property type="protein sequence ID" value="KAJ5234167.1"/>
    <property type="molecule type" value="Genomic_DNA"/>
</dbReference>
<feature type="transmembrane region" description="Helical" evidence="7">
    <location>
        <begin position="20"/>
        <end position="38"/>
    </location>
</feature>
<evidence type="ECO:0000313" key="9">
    <source>
        <dbReference type="EMBL" id="KAJ5234167.1"/>
    </source>
</evidence>
<dbReference type="AlphaFoldDB" id="A0A9W9P2H9"/>
<reference evidence="9" key="2">
    <citation type="journal article" date="2023" name="IMA Fungus">
        <title>Comparative genomic study of the Penicillium genus elucidates a diverse pangenome and 15 lateral gene transfer events.</title>
        <authorList>
            <person name="Petersen C."/>
            <person name="Sorensen T."/>
            <person name="Nielsen M.R."/>
            <person name="Sondergaard T.E."/>
            <person name="Sorensen J.L."/>
            <person name="Fitzpatrick D.A."/>
            <person name="Frisvad J.C."/>
            <person name="Nielsen K.L."/>
        </authorList>
    </citation>
    <scope>NUCLEOTIDE SEQUENCE</scope>
    <source>
        <strain evidence="9">IBT 23319</strain>
    </source>
</reference>
<feature type="transmembrane region" description="Helical" evidence="7">
    <location>
        <begin position="93"/>
        <end position="120"/>
    </location>
</feature>
<dbReference type="PANTHER" id="PTHR33048:SF165">
    <property type="entry name" value="INTEGRAL MEMBRANE PROTEIN"/>
    <property type="match status" value="1"/>
</dbReference>
<feature type="transmembrane region" description="Helical" evidence="7">
    <location>
        <begin position="213"/>
        <end position="238"/>
    </location>
</feature>
<dbReference type="InterPro" id="IPR052337">
    <property type="entry name" value="SAT4-like"/>
</dbReference>
<proteinExistence type="inferred from homology"/>
<feature type="transmembrane region" description="Helical" evidence="7">
    <location>
        <begin position="132"/>
        <end position="152"/>
    </location>
</feature>
<evidence type="ECO:0000256" key="7">
    <source>
        <dbReference type="SAM" id="Phobius"/>
    </source>
</evidence>
<dbReference type="GeneID" id="81381422"/>
<evidence type="ECO:0000256" key="6">
    <source>
        <dbReference type="SAM" id="MobiDB-lite"/>
    </source>
</evidence>
<dbReference type="InterPro" id="IPR049326">
    <property type="entry name" value="Rhodopsin_dom_fungi"/>
</dbReference>
<keyword evidence="2 7" id="KW-0812">Transmembrane</keyword>
<dbReference type="OrthoDB" id="3923077at2759"/>
<feature type="transmembrane region" description="Helical" evidence="7">
    <location>
        <begin position="176"/>
        <end position="201"/>
    </location>
</feature>
<organism evidence="9 10">
    <name type="scientific">Penicillium citrinum</name>
    <dbReference type="NCBI Taxonomy" id="5077"/>
    <lineage>
        <taxon>Eukaryota</taxon>
        <taxon>Fungi</taxon>
        <taxon>Dikarya</taxon>
        <taxon>Ascomycota</taxon>
        <taxon>Pezizomycotina</taxon>
        <taxon>Eurotiomycetes</taxon>
        <taxon>Eurotiomycetidae</taxon>
        <taxon>Eurotiales</taxon>
        <taxon>Aspergillaceae</taxon>
        <taxon>Penicillium</taxon>
    </lineage>
</organism>
<protein>
    <recommendedName>
        <fullName evidence="8">Rhodopsin domain-containing protein</fullName>
    </recommendedName>
</protein>
<dbReference type="Pfam" id="PF20684">
    <property type="entry name" value="Fung_rhodopsin"/>
    <property type="match status" value="1"/>
</dbReference>
<comment type="caution">
    <text evidence="9">The sequence shown here is derived from an EMBL/GenBank/DDBJ whole genome shotgun (WGS) entry which is preliminary data.</text>
</comment>
<keyword evidence="3 7" id="KW-1133">Transmembrane helix</keyword>
<evidence type="ECO:0000256" key="1">
    <source>
        <dbReference type="ARBA" id="ARBA00004141"/>
    </source>
</evidence>
<comment type="subcellular location">
    <subcellularLocation>
        <location evidence="1">Membrane</location>
        <topology evidence="1">Multi-pass membrane protein</topology>
    </subcellularLocation>
</comment>
<dbReference type="GO" id="GO:0016020">
    <property type="term" value="C:membrane"/>
    <property type="evidence" value="ECO:0007669"/>
    <property type="project" value="UniProtKB-SubCell"/>
</dbReference>
<feature type="domain" description="Rhodopsin" evidence="8">
    <location>
        <begin position="34"/>
        <end position="274"/>
    </location>
</feature>
<comment type="similarity">
    <text evidence="5">Belongs to the SAT4 family.</text>
</comment>
<gene>
    <name evidence="9" type="ORF">N7469_003335</name>
</gene>